<name>A0A8X8ZEI1_SALSN</name>
<reference evidence="1" key="2">
    <citation type="submission" date="2020-08" db="EMBL/GenBank/DDBJ databases">
        <title>Plant Genome Project.</title>
        <authorList>
            <person name="Zhang R.-G."/>
        </authorList>
    </citation>
    <scope>NUCLEOTIDE SEQUENCE</scope>
    <source>
        <strain evidence="1">Huo1</strain>
        <tissue evidence="1">Leaf</tissue>
    </source>
</reference>
<gene>
    <name evidence="1" type="ORF">SASPL_137929</name>
</gene>
<sequence length="85" mass="9154">MLKDRCWVGVAAYRRVSAATSRRRADATVRASNLGVSVAKVVCPGVGCTAAGSDRLSTCQSATSIRDSILSRADIGGFWFEKWSW</sequence>
<keyword evidence="2" id="KW-1185">Reference proteome</keyword>
<evidence type="ECO:0000313" key="2">
    <source>
        <dbReference type="Proteomes" id="UP000298416"/>
    </source>
</evidence>
<accession>A0A8X8ZEI1</accession>
<comment type="caution">
    <text evidence="1">The sequence shown here is derived from an EMBL/GenBank/DDBJ whole genome shotgun (WGS) entry which is preliminary data.</text>
</comment>
<reference evidence="1" key="1">
    <citation type="submission" date="2018-01" db="EMBL/GenBank/DDBJ databases">
        <authorList>
            <person name="Mao J.F."/>
        </authorList>
    </citation>
    <scope>NUCLEOTIDE SEQUENCE</scope>
    <source>
        <strain evidence="1">Huo1</strain>
        <tissue evidence="1">Leaf</tissue>
    </source>
</reference>
<evidence type="ECO:0000313" key="1">
    <source>
        <dbReference type="EMBL" id="KAG6401084.1"/>
    </source>
</evidence>
<dbReference type="Proteomes" id="UP000298416">
    <property type="component" value="Unassembled WGS sequence"/>
</dbReference>
<dbReference type="AlphaFoldDB" id="A0A8X8ZEI1"/>
<protein>
    <submittedName>
        <fullName evidence="1">Uncharacterized protein</fullName>
    </submittedName>
</protein>
<proteinExistence type="predicted"/>
<dbReference type="EMBL" id="PNBA02000014">
    <property type="protein sequence ID" value="KAG6401084.1"/>
    <property type="molecule type" value="Genomic_DNA"/>
</dbReference>
<organism evidence="1">
    <name type="scientific">Salvia splendens</name>
    <name type="common">Scarlet sage</name>
    <dbReference type="NCBI Taxonomy" id="180675"/>
    <lineage>
        <taxon>Eukaryota</taxon>
        <taxon>Viridiplantae</taxon>
        <taxon>Streptophyta</taxon>
        <taxon>Embryophyta</taxon>
        <taxon>Tracheophyta</taxon>
        <taxon>Spermatophyta</taxon>
        <taxon>Magnoliopsida</taxon>
        <taxon>eudicotyledons</taxon>
        <taxon>Gunneridae</taxon>
        <taxon>Pentapetalae</taxon>
        <taxon>asterids</taxon>
        <taxon>lamiids</taxon>
        <taxon>Lamiales</taxon>
        <taxon>Lamiaceae</taxon>
        <taxon>Nepetoideae</taxon>
        <taxon>Mentheae</taxon>
        <taxon>Salviinae</taxon>
        <taxon>Salvia</taxon>
        <taxon>Salvia subgen. Calosphace</taxon>
        <taxon>core Calosphace</taxon>
    </lineage>
</organism>